<name>A0A4U1C5Z6_9SPHI</name>
<dbReference type="Pfam" id="PF05368">
    <property type="entry name" value="NmrA"/>
    <property type="match status" value="1"/>
</dbReference>
<dbReference type="InterPro" id="IPR045312">
    <property type="entry name" value="PCBER-like"/>
</dbReference>
<dbReference type="InterPro" id="IPR036291">
    <property type="entry name" value="NAD(P)-bd_dom_sf"/>
</dbReference>
<keyword evidence="1" id="KW-0521">NADP</keyword>
<comment type="caution">
    <text evidence="4">The sequence shown here is derived from an EMBL/GenBank/DDBJ whole genome shotgun (WGS) entry which is preliminary data.</text>
</comment>
<proteinExistence type="predicted"/>
<sequence length="300" mass="33405">MKKVILVAGGTGNLGLRIVKALIANNAEVRVLARPNSDAQKVLLLEKLGAKVFKLDMNNVAEVTKACEGVSCVVSALAGLRETIIDTQKVLLDAAIKAGVKRFIPSDFSLDFTNLVEGKNRNLDLRREFYQYLDQTNIEATTIFNGPFADLLTDQMPMILFKFHKVLYWGNANQKMDFTTMDDTAAFTAKVAVDETSPRYLRIAGDQLNVKEIATIMTQISGKKHGLIKAGSVGFLNMMIKIGKTFAPAENDLYPAWQGMQYMRDMVEGRVDIAQHDNNRYPEIKWTSVKDVLSAHLSRI</sequence>
<dbReference type="CDD" id="cd05259">
    <property type="entry name" value="PCBER_SDR_a"/>
    <property type="match status" value="1"/>
</dbReference>
<dbReference type="OrthoDB" id="319724at2"/>
<evidence type="ECO:0000256" key="1">
    <source>
        <dbReference type="ARBA" id="ARBA00022857"/>
    </source>
</evidence>
<dbReference type="AlphaFoldDB" id="A0A4U1C5Z6"/>
<dbReference type="InterPro" id="IPR008030">
    <property type="entry name" value="NmrA-like"/>
</dbReference>
<evidence type="ECO:0000259" key="3">
    <source>
        <dbReference type="Pfam" id="PF05368"/>
    </source>
</evidence>
<keyword evidence="2" id="KW-0560">Oxidoreductase</keyword>
<dbReference type="Gene3D" id="3.90.25.10">
    <property type="entry name" value="UDP-galactose 4-epimerase, domain 1"/>
    <property type="match status" value="1"/>
</dbReference>
<dbReference type="RefSeq" id="WP_136825068.1">
    <property type="nucleotide sequence ID" value="NZ_SWBP01000001.1"/>
</dbReference>
<dbReference type="Proteomes" id="UP000308181">
    <property type="component" value="Unassembled WGS sequence"/>
</dbReference>
<dbReference type="GO" id="GO:0016491">
    <property type="term" value="F:oxidoreductase activity"/>
    <property type="evidence" value="ECO:0007669"/>
    <property type="project" value="UniProtKB-KW"/>
</dbReference>
<gene>
    <name evidence="4" type="ORF">FA046_04080</name>
</gene>
<evidence type="ECO:0000313" key="5">
    <source>
        <dbReference type="Proteomes" id="UP000308181"/>
    </source>
</evidence>
<accession>A0A4U1C5Z6</accession>
<dbReference type="PANTHER" id="PTHR47706:SF1">
    <property type="entry name" value="CIPA-LIKE, PUTATIVE (AFU_ORTHOLOGUE AFUA_1G12460)-RELATED"/>
    <property type="match status" value="1"/>
</dbReference>
<keyword evidence="5" id="KW-1185">Reference proteome</keyword>
<feature type="domain" description="NmrA-like" evidence="3">
    <location>
        <begin position="1"/>
        <end position="224"/>
    </location>
</feature>
<dbReference type="SUPFAM" id="SSF51735">
    <property type="entry name" value="NAD(P)-binding Rossmann-fold domains"/>
    <property type="match status" value="1"/>
</dbReference>
<evidence type="ECO:0000313" key="4">
    <source>
        <dbReference type="EMBL" id="TKC00863.1"/>
    </source>
</evidence>
<reference evidence="4 5" key="1">
    <citation type="submission" date="2019-04" db="EMBL/GenBank/DDBJ databases">
        <title>Pedobacter sp. AR-3-17 sp. nov., isolated from Arctic soil.</title>
        <authorList>
            <person name="Dahal R.H."/>
            <person name="Kim D.-U."/>
        </authorList>
    </citation>
    <scope>NUCLEOTIDE SEQUENCE [LARGE SCALE GENOMIC DNA]</scope>
    <source>
        <strain evidence="4 5">AR-3-17</strain>
    </source>
</reference>
<dbReference type="Gene3D" id="3.40.50.720">
    <property type="entry name" value="NAD(P)-binding Rossmann-like Domain"/>
    <property type="match status" value="1"/>
</dbReference>
<dbReference type="PANTHER" id="PTHR47706">
    <property type="entry name" value="NMRA-LIKE FAMILY PROTEIN"/>
    <property type="match status" value="1"/>
</dbReference>
<dbReference type="InterPro" id="IPR051609">
    <property type="entry name" value="NmrA/Isoflavone_reductase-like"/>
</dbReference>
<evidence type="ECO:0000256" key="2">
    <source>
        <dbReference type="ARBA" id="ARBA00023002"/>
    </source>
</evidence>
<organism evidence="4 5">
    <name type="scientific">Pedobacter cryophilus</name>
    <dbReference type="NCBI Taxonomy" id="2571271"/>
    <lineage>
        <taxon>Bacteria</taxon>
        <taxon>Pseudomonadati</taxon>
        <taxon>Bacteroidota</taxon>
        <taxon>Sphingobacteriia</taxon>
        <taxon>Sphingobacteriales</taxon>
        <taxon>Sphingobacteriaceae</taxon>
        <taxon>Pedobacter</taxon>
    </lineage>
</organism>
<protein>
    <submittedName>
        <fullName evidence="4">NAD-dependent epimerase/dehydratase family protein</fullName>
    </submittedName>
</protein>
<dbReference type="EMBL" id="SWBP01000001">
    <property type="protein sequence ID" value="TKC00863.1"/>
    <property type="molecule type" value="Genomic_DNA"/>
</dbReference>